<evidence type="ECO:0000313" key="1">
    <source>
        <dbReference type="EMBL" id="CAG8552451.1"/>
    </source>
</evidence>
<dbReference type="SUPFAM" id="SSF49899">
    <property type="entry name" value="Concanavalin A-like lectins/glucanases"/>
    <property type="match status" value="1"/>
</dbReference>
<dbReference type="AlphaFoldDB" id="A0A9N9B6I1"/>
<dbReference type="EMBL" id="CAJVPK010000827">
    <property type="protein sequence ID" value="CAG8552451.1"/>
    <property type="molecule type" value="Genomic_DNA"/>
</dbReference>
<accession>A0A9N9B6I1</accession>
<dbReference type="Proteomes" id="UP000789706">
    <property type="component" value="Unassembled WGS sequence"/>
</dbReference>
<keyword evidence="2" id="KW-1185">Reference proteome</keyword>
<comment type="caution">
    <text evidence="1">The sequence shown here is derived from an EMBL/GenBank/DDBJ whole genome shotgun (WGS) entry which is preliminary data.</text>
</comment>
<proteinExistence type="predicted"/>
<organism evidence="1 2">
    <name type="scientific">Diversispora eburnea</name>
    <dbReference type="NCBI Taxonomy" id="1213867"/>
    <lineage>
        <taxon>Eukaryota</taxon>
        <taxon>Fungi</taxon>
        <taxon>Fungi incertae sedis</taxon>
        <taxon>Mucoromycota</taxon>
        <taxon>Glomeromycotina</taxon>
        <taxon>Glomeromycetes</taxon>
        <taxon>Diversisporales</taxon>
        <taxon>Diversisporaceae</taxon>
        <taxon>Diversispora</taxon>
    </lineage>
</organism>
<dbReference type="InterPro" id="IPR013320">
    <property type="entry name" value="ConA-like_dom_sf"/>
</dbReference>
<feature type="non-terminal residue" evidence="1">
    <location>
        <position position="127"/>
    </location>
</feature>
<sequence length="127" mass="15144">VDNSLTLWLTLYNSKPHPRFSTNIGKSSGIDTIGKRFVLNKWYHIEYTLLDLHKRLDFYIDGKWFGFKSIEQVQKEYIVFNKDSLRIGLIFCDTEFKGQMSNFCYYNWHLSADEIAKDFIATYETYQ</sequence>
<dbReference type="OrthoDB" id="2321210at2759"/>
<protein>
    <submittedName>
        <fullName evidence="1">5778_t:CDS:1</fullName>
    </submittedName>
</protein>
<reference evidence="1" key="1">
    <citation type="submission" date="2021-06" db="EMBL/GenBank/DDBJ databases">
        <authorList>
            <person name="Kallberg Y."/>
            <person name="Tangrot J."/>
            <person name="Rosling A."/>
        </authorList>
    </citation>
    <scope>NUCLEOTIDE SEQUENCE</scope>
    <source>
        <strain evidence="1">AZ414A</strain>
    </source>
</reference>
<dbReference type="Gene3D" id="2.60.120.200">
    <property type="match status" value="1"/>
</dbReference>
<dbReference type="Pfam" id="PF13385">
    <property type="entry name" value="Laminin_G_3"/>
    <property type="match status" value="1"/>
</dbReference>
<gene>
    <name evidence="1" type="ORF">DEBURN_LOCUS7171</name>
</gene>
<name>A0A9N9B6I1_9GLOM</name>
<evidence type="ECO:0000313" key="2">
    <source>
        <dbReference type="Proteomes" id="UP000789706"/>
    </source>
</evidence>